<dbReference type="PANTHER" id="PTHR24135">
    <property type="entry name" value="SH3 AND MULTIPLE ANKYRIN REPEAT DOMAINS PROTEIN"/>
    <property type="match status" value="1"/>
</dbReference>
<dbReference type="AlphaFoldDB" id="A0A821G6C2"/>
<dbReference type="GO" id="GO:0014069">
    <property type="term" value="C:postsynaptic density"/>
    <property type="evidence" value="ECO:0007669"/>
    <property type="project" value="TreeGrafter"/>
</dbReference>
<organism evidence="2 3">
    <name type="scientific">Rotaria magnacalcarata</name>
    <dbReference type="NCBI Taxonomy" id="392030"/>
    <lineage>
        <taxon>Eukaryota</taxon>
        <taxon>Metazoa</taxon>
        <taxon>Spiralia</taxon>
        <taxon>Gnathifera</taxon>
        <taxon>Rotifera</taxon>
        <taxon>Eurotatoria</taxon>
        <taxon>Bdelloidea</taxon>
        <taxon>Philodinida</taxon>
        <taxon>Philodinidae</taxon>
        <taxon>Rotaria</taxon>
    </lineage>
</organism>
<keyword evidence="1" id="KW-0040">ANK repeat</keyword>
<comment type="caution">
    <text evidence="2">The sequence shown here is derived from an EMBL/GenBank/DDBJ whole genome shotgun (WGS) entry which is preliminary data.</text>
</comment>
<accession>A0A821G6C2</accession>
<dbReference type="InterPro" id="IPR036770">
    <property type="entry name" value="Ankyrin_rpt-contain_sf"/>
</dbReference>
<dbReference type="Proteomes" id="UP000663866">
    <property type="component" value="Unassembled WGS sequence"/>
</dbReference>
<feature type="non-terminal residue" evidence="2">
    <location>
        <position position="1"/>
    </location>
</feature>
<dbReference type="PROSITE" id="PS50088">
    <property type="entry name" value="ANK_REPEAT"/>
    <property type="match status" value="1"/>
</dbReference>
<dbReference type="Gene3D" id="1.25.40.20">
    <property type="entry name" value="Ankyrin repeat-containing domain"/>
    <property type="match status" value="1"/>
</dbReference>
<keyword evidence="3" id="KW-1185">Reference proteome</keyword>
<proteinExistence type="predicted"/>
<dbReference type="InterPro" id="IPR051569">
    <property type="entry name" value="SHANK"/>
</dbReference>
<feature type="repeat" description="ANK" evidence="1">
    <location>
        <begin position="9"/>
        <end position="41"/>
    </location>
</feature>
<evidence type="ECO:0000313" key="2">
    <source>
        <dbReference type="EMBL" id="CAF4662704.1"/>
    </source>
</evidence>
<dbReference type="GO" id="GO:0030160">
    <property type="term" value="F:synaptic receptor adaptor activity"/>
    <property type="evidence" value="ECO:0007669"/>
    <property type="project" value="TreeGrafter"/>
</dbReference>
<dbReference type="Pfam" id="PF13857">
    <property type="entry name" value="Ank_5"/>
    <property type="match status" value="1"/>
</dbReference>
<reference evidence="2" key="1">
    <citation type="submission" date="2021-02" db="EMBL/GenBank/DDBJ databases">
        <authorList>
            <person name="Nowell W R."/>
        </authorList>
    </citation>
    <scope>NUCLEOTIDE SEQUENCE</scope>
</reference>
<dbReference type="InterPro" id="IPR002110">
    <property type="entry name" value="Ankyrin_rpt"/>
</dbReference>
<evidence type="ECO:0000256" key="1">
    <source>
        <dbReference type="PROSITE-ProRule" id="PRU00023"/>
    </source>
</evidence>
<dbReference type="PROSITE" id="PS50297">
    <property type="entry name" value="ANK_REP_REGION"/>
    <property type="match status" value="1"/>
</dbReference>
<dbReference type="EMBL" id="CAJOBG010090279">
    <property type="protein sequence ID" value="CAF4662704.1"/>
    <property type="molecule type" value="Genomic_DNA"/>
</dbReference>
<sequence length="65" mass="7340">HLDFRTRNGGFTPLHKSAIHHRKEAIVILLELGASPNVYDNKGLTPLYHTVLNNHNESINDSSYC</sequence>
<feature type="non-terminal residue" evidence="2">
    <location>
        <position position="65"/>
    </location>
</feature>
<dbReference type="GO" id="GO:0035255">
    <property type="term" value="F:ionotropic glutamate receptor binding"/>
    <property type="evidence" value="ECO:0007669"/>
    <property type="project" value="TreeGrafter"/>
</dbReference>
<dbReference type="GO" id="GO:0043197">
    <property type="term" value="C:dendritic spine"/>
    <property type="evidence" value="ECO:0007669"/>
    <property type="project" value="TreeGrafter"/>
</dbReference>
<gene>
    <name evidence="2" type="ORF">OVN521_LOCUS47153</name>
</gene>
<protein>
    <submittedName>
        <fullName evidence="2">Uncharacterized protein</fullName>
    </submittedName>
</protein>
<evidence type="ECO:0000313" key="3">
    <source>
        <dbReference type="Proteomes" id="UP000663866"/>
    </source>
</evidence>
<dbReference type="GO" id="GO:0045211">
    <property type="term" value="C:postsynaptic membrane"/>
    <property type="evidence" value="ECO:0007669"/>
    <property type="project" value="TreeGrafter"/>
</dbReference>
<dbReference type="SUPFAM" id="SSF48403">
    <property type="entry name" value="Ankyrin repeat"/>
    <property type="match status" value="1"/>
</dbReference>
<name>A0A821G6C2_9BILA</name>
<dbReference type="PANTHER" id="PTHR24135:SF28">
    <property type="entry name" value="LD13733P"/>
    <property type="match status" value="1"/>
</dbReference>